<keyword evidence="1" id="KW-1185">Reference proteome</keyword>
<organism evidence="1 2">
    <name type="scientific">Romanomermis culicivorax</name>
    <name type="common">Nematode worm</name>
    <dbReference type="NCBI Taxonomy" id="13658"/>
    <lineage>
        <taxon>Eukaryota</taxon>
        <taxon>Metazoa</taxon>
        <taxon>Ecdysozoa</taxon>
        <taxon>Nematoda</taxon>
        <taxon>Enoplea</taxon>
        <taxon>Dorylaimia</taxon>
        <taxon>Mermithida</taxon>
        <taxon>Mermithoidea</taxon>
        <taxon>Mermithidae</taxon>
        <taxon>Romanomermis</taxon>
    </lineage>
</organism>
<proteinExistence type="predicted"/>
<reference evidence="2" key="1">
    <citation type="submission" date="2022-11" db="UniProtKB">
        <authorList>
            <consortium name="WormBaseParasite"/>
        </authorList>
    </citation>
    <scope>IDENTIFICATION</scope>
</reference>
<accession>A0A915I4C4</accession>
<protein>
    <submittedName>
        <fullName evidence="2">Uncharacterized protein</fullName>
    </submittedName>
</protein>
<dbReference type="Proteomes" id="UP000887565">
    <property type="component" value="Unplaced"/>
</dbReference>
<dbReference type="AlphaFoldDB" id="A0A915I4C4"/>
<evidence type="ECO:0000313" key="1">
    <source>
        <dbReference type="Proteomes" id="UP000887565"/>
    </source>
</evidence>
<name>A0A915I4C4_ROMCU</name>
<evidence type="ECO:0000313" key="2">
    <source>
        <dbReference type="WBParaSite" id="nRc.2.0.1.t08987-RA"/>
    </source>
</evidence>
<sequence length="87" mass="10444">MNEIFHYVSREKLKYNYRARERKKEKHAGTEKVSTISLDERMTKKRTNQNIFLLSLLCYYKSSLSTSKRLGRFKKKVFAVQCKRMCA</sequence>
<dbReference type="WBParaSite" id="nRc.2.0.1.t08987-RA">
    <property type="protein sequence ID" value="nRc.2.0.1.t08987-RA"/>
    <property type="gene ID" value="nRc.2.0.1.g08987"/>
</dbReference>